<dbReference type="OrthoDB" id="513924at2759"/>
<dbReference type="EMBL" id="LHPG02000011">
    <property type="protein sequence ID" value="PRW45464.1"/>
    <property type="molecule type" value="Genomic_DNA"/>
</dbReference>
<evidence type="ECO:0000313" key="3">
    <source>
        <dbReference type="Proteomes" id="UP000239899"/>
    </source>
</evidence>
<dbReference type="STRING" id="3076.A0A2P6TMA4"/>
<feature type="region of interest" description="Disordered" evidence="1">
    <location>
        <begin position="26"/>
        <end position="95"/>
    </location>
</feature>
<feature type="compositionally biased region" description="Low complexity" evidence="1">
    <location>
        <begin position="26"/>
        <end position="42"/>
    </location>
</feature>
<feature type="compositionally biased region" description="Low complexity" evidence="1">
    <location>
        <begin position="50"/>
        <end position="63"/>
    </location>
</feature>
<evidence type="ECO:0000313" key="2">
    <source>
        <dbReference type="EMBL" id="PRW45464.1"/>
    </source>
</evidence>
<protein>
    <submittedName>
        <fullName evidence="2">Type III secretion</fullName>
    </submittedName>
</protein>
<dbReference type="AlphaFoldDB" id="A0A2P6TMA4"/>
<evidence type="ECO:0000256" key="1">
    <source>
        <dbReference type="SAM" id="MobiDB-lite"/>
    </source>
</evidence>
<name>A0A2P6TMA4_CHLSO</name>
<gene>
    <name evidence="2" type="ORF">C2E21_5771</name>
</gene>
<sequence>MALALATTPRAAAQLQQRQAAVAVHAARQPPVRQPWAAAAAAEQRRLRRLQAADPSSSAPAAPEDGEGLLPEEDAQIPGSYRDAMSSKTPLGKAVSGACDELDALGSLERQTLEEAEGLLKKLGFKGSLFAVPPAQQQEQQSQQPPEGQ</sequence>
<keyword evidence="3" id="KW-1185">Reference proteome</keyword>
<dbReference type="Proteomes" id="UP000239899">
    <property type="component" value="Unassembled WGS sequence"/>
</dbReference>
<accession>A0A2P6TMA4</accession>
<proteinExistence type="predicted"/>
<feature type="compositionally biased region" description="Acidic residues" evidence="1">
    <location>
        <begin position="64"/>
        <end position="75"/>
    </location>
</feature>
<reference evidence="2 3" key="1">
    <citation type="journal article" date="2018" name="Plant J.">
        <title>Genome sequences of Chlorella sorokiniana UTEX 1602 and Micractinium conductrix SAG 241.80: implications to maltose excretion by a green alga.</title>
        <authorList>
            <person name="Arriola M.B."/>
            <person name="Velmurugan N."/>
            <person name="Zhang Y."/>
            <person name="Plunkett M.H."/>
            <person name="Hondzo H."/>
            <person name="Barney B.M."/>
        </authorList>
    </citation>
    <scope>NUCLEOTIDE SEQUENCE [LARGE SCALE GENOMIC DNA]</scope>
    <source>
        <strain evidence="3">UTEX 1602</strain>
    </source>
</reference>
<comment type="caution">
    <text evidence="2">The sequence shown here is derived from an EMBL/GenBank/DDBJ whole genome shotgun (WGS) entry which is preliminary data.</text>
</comment>
<organism evidence="2 3">
    <name type="scientific">Chlorella sorokiniana</name>
    <name type="common">Freshwater green alga</name>
    <dbReference type="NCBI Taxonomy" id="3076"/>
    <lineage>
        <taxon>Eukaryota</taxon>
        <taxon>Viridiplantae</taxon>
        <taxon>Chlorophyta</taxon>
        <taxon>core chlorophytes</taxon>
        <taxon>Trebouxiophyceae</taxon>
        <taxon>Chlorellales</taxon>
        <taxon>Chlorellaceae</taxon>
        <taxon>Chlorella clade</taxon>
        <taxon>Chlorella</taxon>
    </lineage>
</organism>